<dbReference type="Pfam" id="PF05168">
    <property type="entry name" value="HEPN"/>
    <property type="match status" value="1"/>
</dbReference>
<gene>
    <name evidence="2" type="ORF">ETP66_01955</name>
</gene>
<sequence>MNRAKDWFLQAERDLEMAEIARGAGRHEWACFAAQQAAEKAVKALHLHLGQEAWGHLIARLLRELPLEVPPELVEKARYLDGLYIPTRYPDAFPEGPSAEHYGPLQSEEALRYAREILDFTRAQMA</sequence>
<proteinExistence type="predicted"/>
<dbReference type="EMBL" id="SIJL01000002">
    <property type="protein sequence ID" value="TBH21397.1"/>
    <property type="molecule type" value="Genomic_DNA"/>
</dbReference>
<evidence type="ECO:0000313" key="3">
    <source>
        <dbReference type="Proteomes" id="UP000292858"/>
    </source>
</evidence>
<keyword evidence="3" id="KW-1185">Reference proteome</keyword>
<name>A0A4Q9B6Q6_9DEIN</name>
<dbReference type="AlphaFoldDB" id="A0A4Q9B6Q6"/>
<protein>
    <submittedName>
        <fullName evidence="2">HEPN domain-containing protein</fullName>
    </submittedName>
</protein>
<dbReference type="Gene3D" id="1.20.120.330">
    <property type="entry name" value="Nucleotidyltransferases domain 2"/>
    <property type="match status" value="1"/>
</dbReference>
<dbReference type="SMART" id="SM00748">
    <property type="entry name" value="HEPN"/>
    <property type="match status" value="1"/>
</dbReference>
<dbReference type="InterPro" id="IPR007842">
    <property type="entry name" value="HEPN_dom"/>
</dbReference>
<dbReference type="OrthoDB" id="32815at2"/>
<feature type="domain" description="HEPN" evidence="1">
    <location>
        <begin position="8"/>
        <end position="117"/>
    </location>
</feature>
<reference evidence="2 3" key="1">
    <citation type="submission" date="2019-02" db="EMBL/GenBank/DDBJ databases">
        <title>Thermus sp. a novel from hot spring.</title>
        <authorList>
            <person name="Zhao Z."/>
        </authorList>
    </citation>
    <scope>NUCLEOTIDE SEQUENCE [LARGE SCALE GENOMIC DNA]</scope>
    <source>
        <strain evidence="2 3">CFH 72773T</strain>
    </source>
</reference>
<comment type="caution">
    <text evidence="2">The sequence shown here is derived from an EMBL/GenBank/DDBJ whole genome shotgun (WGS) entry which is preliminary data.</text>
</comment>
<dbReference type="SUPFAM" id="SSF81593">
    <property type="entry name" value="Nucleotidyltransferase substrate binding subunit/domain"/>
    <property type="match status" value="1"/>
</dbReference>
<evidence type="ECO:0000259" key="1">
    <source>
        <dbReference type="PROSITE" id="PS50910"/>
    </source>
</evidence>
<dbReference type="RefSeq" id="WP_130840109.1">
    <property type="nucleotide sequence ID" value="NZ_SIJL01000002.1"/>
</dbReference>
<evidence type="ECO:0000313" key="2">
    <source>
        <dbReference type="EMBL" id="TBH21397.1"/>
    </source>
</evidence>
<organism evidence="2 3">
    <name type="scientific">Thermus thermamylovorans</name>
    <dbReference type="NCBI Taxonomy" id="2509362"/>
    <lineage>
        <taxon>Bacteria</taxon>
        <taxon>Thermotogati</taxon>
        <taxon>Deinococcota</taxon>
        <taxon>Deinococci</taxon>
        <taxon>Thermales</taxon>
        <taxon>Thermaceae</taxon>
        <taxon>Thermus</taxon>
    </lineage>
</organism>
<dbReference type="Proteomes" id="UP000292858">
    <property type="component" value="Unassembled WGS sequence"/>
</dbReference>
<dbReference type="PROSITE" id="PS50910">
    <property type="entry name" value="HEPN"/>
    <property type="match status" value="1"/>
</dbReference>
<accession>A0A4Q9B6Q6</accession>